<dbReference type="InterPro" id="IPR007419">
    <property type="entry name" value="BFD-like_2Fe2S-bd_dom"/>
</dbReference>
<evidence type="ECO:0000313" key="7">
    <source>
        <dbReference type="EMBL" id="MDX3134990.1"/>
    </source>
</evidence>
<evidence type="ECO:0000313" key="8">
    <source>
        <dbReference type="Proteomes" id="UP001273589"/>
    </source>
</evidence>
<evidence type="ECO:0000256" key="4">
    <source>
        <dbReference type="SAM" id="MobiDB-lite"/>
    </source>
</evidence>
<feature type="domain" description="BFD-like [2Fe-2S]-binding" evidence="5">
    <location>
        <begin position="405"/>
        <end position="448"/>
    </location>
</feature>
<dbReference type="InterPro" id="IPR041854">
    <property type="entry name" value="BFD-like_2Fe2S-bd_dom_sf"/>
</dbReference>
<dbReference type="Gene3D" id="3.50.50.60">
    <property type="entry name" value="FAD/NAD(P)-binding domain"/>
    <property type="match status" value="2"/>
</dbReference>
<evidence type="ECO:0000256" key="1">
    <source>
        <dbReference type="ARBA" id="ARBA00001974"/>
    </source>
</evidence>
<feature type="region of interest" description="Disordered" evidence="4">
    <location>
        <begin position="457"/>
        <end position="476"/>
    </location>
</feature>
<protein>
    <submittedName>
        <fullName evidence="7">FAD-dependent oxidoreductase</fullName>
    </submittedName>
</protein>
<keyword evidence="3" id="KW-0274">FAD</keyword>
<dbReference type="PRINTS" id="PR00368">
    <property type="entry name" value="FADPNR"/>
</dbReference>
<evidence type="ECO:0000256" key="3">
    <source>
        <dbReference type="ARBA" id="ARBA00022827"/>
    </source>
</evidence>
<dbReference type="Pfam" id="PF04324">
    <property type="entry name" value="Fer2_BFD"/>
    <property type="match status" value="1"/>
</dbReference>
<comment type="cofactor">
    <cofactor evidence="1">
        <name>FAD</name>
        <dbReference type="ChEBI" id="CHEBI:57692"/>
    </cofactor>
</comment>
<dbReference type="InterPro" id="IPR050260">
    <property type="entry name" value="FAD-bd_OxRdtase"/>
</dbReference>
<dbReference type="Pfam" id="PF07992">
    <property type="entry name" value="Pyr_redox_2"/>
    <property type="match status" value="1"/>
</dbReference>
<feature type="compositionally biased region" description="Low complexity" evidence="4">
    <location>
        <begin position="457"/>
        <end position="467"/>
    </location>
</feature>
<feature type="domain" description="FAD/NAD(P)-binding" evidence="6">
    <location>
        <begin position="4"/>
        <end position="286"/>
    </location>
</feature>
<dbReference type="PANTHER" id="PTHR43429">
    <property type="entry name" value="PYRIDINE NUCLEOTIDE-DISULFIDE OXIDOREDUCTASE DOMAIN-CONTAINING"/>
    <property type="match status" value="1"/>
</dbReference>
<name>A0AAJ2PWH3_9ACTN</name>
<evidence type="ECO:0000259" key="5">
    <source>
        <dbReference type="Pfam" id="PF04324"/>
    </source>
</evidence>
<dbReference type="PRINTS" id="PR00469">
    <property type="entry name" value="PNDRDTASEII"/>
</dbReference>
<sequence length="476" mass="49170">MSGVVIVGGGPAAHRLAHRLHALGHRDAVTVIGAEPRPAYNRALLGSVLDGTLSADRLALPALPATVRTLTGARAVSIDRARRTVHLKDGRELPYDVLVLATGARPRIPDLPGLVTARGRLAEGARTLRTAADSHPLPPGPVVVLGGGVLGVESALALRHAGKEVTLVQRSGRLMQRQLDGPASHALAQWARSRDVTLHLGRRAEEYAPGKLVLDDGQVLAAGTLLLCTGTQPETTLARAGDLTVRDGIVVDAQLRTDDPLIHAMGDCAQHTDVTGTTLIQAWDQAEALARILTGTGTAYVPARHLLRPRVRGMDIVSLAPQAPERDTDTAVSLRDAARGRYARLALRDGRIHTGVVVGPAAAVAAVSGLYARDAPVPADLLALLSGADVPYADTDATADDAVACHCNNVTFRRLRAAWAGGAHDSQALARATRATTGCGGCTAVVRRLCTTLAAAGGAGPAGTHTAVDTAGGGTP</sequence>
<dbReference type="RefSeq" id="WP_319697283.1">
    <property type="nucleotide sequence ID" value="NZ_JARAWN010000348.1"/>
</dbReference>
<dbReference type="SUPFAM" id="SSF51905">
    <property type="entry name" value="FAD/NAD(P)-binding domain"/>
    <property type="match status" value="1"/>
</dbReference>
<comment type="caution">
    <text evidence="7">The sequence shown here is derived from an EMBL/GenBank/DDBJ whole genome shotgun (WGS) entry which is preliminary data.</text>
</comment>
<dbReference type="InterPro" id="IPR036188">
    <property type="entry name" value="FAD/NAD-bd_sf"/>
</dbReference>
<dbReference type="Proteomes" id="UP001273589">
    <property type="component" value="Unassembled WGS sequence"/>
</dbReference>
<dbReference type="EMBL" id="JARAWN010000348">
    <property type="protein sequence ID" value="MDX3134990.1"/>
    <property type="molecule type" value="Genomic_DNA"/>
</dbReference>
<organism evidence="7 8">
    <name type="scientific">Streptomyces europaeiscabiei</name>
    <dbReference type="NCBI Taxonomy" id="146819"/>
    <lineage>
        <taxon>Bacteria</taxon>
        <taxon>Bacillati</taxon>
        <taxon>Actinomycetota</taxon>
        <taxon>Actinomycetes</taxon>
        <taxon>Kitasatosporales</taxon>
        <taxon>Streptomycetaceae</taxon>
        <taxon>Streptomyces</taxon>
    </lineage>
</organism>
<accession>A0AAJ2PWH3</accession>
<evidence type="ECO:0000256" key="2">
    <source>
        <dbReference type="ARBA" id="ARBA00022630"/>
    </source>
</evidence>
<dbReference type="AlphaFoldDB" id="A0AAJ2PWH3"/>
<keyword evidence="2" id="KW-0285">Flavoprotein</keyword>
<dbReference type="GO" id="GO:0016491">
    <property type="term" value="F:oxidoreductase activity"/>
    <property type="evidence" value="ECO:0007669"/>
    <property type="project" value="InterPro"/>
</dbReference>
<reference evidence="7" key="1">
    <citation type="journal article" date="2023" name="Microb. Genom.">
        <title>Mesoterricola silvestris gen. nov., sp. nov., Mesoterricola sediminis sp. nov., Geothrix oryzae sp. nov., Geothrix edaphica sp. nov., Geothrix rubra sp. nov., and Geothrix limicola sp. nov., six novel members of Acidobacteriota isolated from soils.</title>
        <authorList>
            <person name="Weisberg A.J."/>
            <person name="Pearce E."/>
            <person name="Kramer C.G."/>
            <person name="Chang J.H."/>
            <person name="Clarke C.R."/>
        </authorList>
    </citation>
    <scope>NUCLEOTIDE SEQUENCE</scope>
    <source>
        <strain evidence="7">ND06-05F</strain>
    </source>
</reference>
<dbReference type="PANTHER" id="PTHR43429:SF3">
    <property type="entry name" value="NITRITE REDUCTASE [NAD(P)H]"/>
    <property type="match status" value="1"/>
</dbReference>
<proteinExistence type="predicted"/>
<evidence type="ECO:0000259" key="6">
    <source>
        <dbReference type="Pfam" id="PF07992"/>
    </source>
</evidence>
<dbReference type="InterPro" id="IPR023753">
    <property type="entry name" value="FAD/NAD-binding_dom"/>
</dbReference>
<gene>
    <name evidence="7" type="ORF">PV367_35555</name>
</gene>
<dbReference type="Gene3D" id="1.10.10.1100">
    <property type="entry name" value="BFD-like [2Fe-2S]-binding domain"/>
    <property type="match status" value="1"/>
</dbReference>